<keyword evidence="7" id="KW-0175">Coiled coil</keyword>
<feature type="compositionally biased region" description="Polar residues" evidence="8">
    <location>
        <begin position="423"/>
        <end position="436"/>
    </location>
</feature>
<feature type="compositionally biased region" description="Basic and acidic residues" evidence="8">
    <location>
        <begin position="92"/>
        <end position="103"/>
    </location>
</feature>
<proteinExistence type="inferred from homology"/>
<sequence length="445" mass="49440">MILILRDFKPVLNHDLYGEHMPEEKITLTGSKIGLSLYAIGRPSRGTRPCSGSGGQRRGMQHKRPLPSKSVTQSSAIPLDESMLLSKTAGKKINESLPVKDKNTCTSNTGTGNTTPQTTNTGSHGHLSSDDTANHSQDGSTKQLSSSSSDAVSNEKGTTEEVVDMVTDENEIFKHEQKSMESFQKQHKMIEEQNKLKREKLSKVIKERAKKAKAESVKLTQLQQDLLKLDQLLTVDVSIIRDKIEDASREFFEAQKRYDRAEKEYIGAKIDLHKKMEAKESLTEHLYTVIYQNEMRKSKKLAELMNKLEMEDGEDVSDMISIEMPHPSLLSPVQLPVGRYGQIGPVNIQTPPPSPIQQQPMKTESDTSKQEACKATNQPIETQSKCKPDGDQPTNTDASAESALEETKEKLTTDSDKPITDEAVNNTDSISQNAVDTKTDTNIKT</sequence>
<dbReference type="PANTHER" id="PTHR21470">
    <property type="entry name" value="RAB6-INTERACTING PROTEIN GORAB"/>
    <property type="match status" value="1"/>
</dbReference>
<evidence type="ECO:0000256" key="2">
    <source>
        <dbReference type="ARBA" id="ARBA00004555"/>
    </source>
</evidence>
<dbReference type="EMBL" id="JAODUP010000049">
    <property type="protein sequence ID" value="KAK2165499.1"/>
    <property type="molecule type" value="Genomic_DNA"/>
</dbReference>
<feature type="compositionally biased region" description="Polar residues" evidence="8">
    <location>
        <begin position="134"/>
        <end position="156"/>
    </location>
</feature>
<dbReference type="AlphaFoldDB" id="A0AAD9K5X2"/>
<evidence type="ECO:0000256" key="5">
    <source>
        <dbReference type="ARBA" id="ARBA00022490"/>
    </source>
</evidence>
<comment type="subcellular location">
    <subcellularLocation>
        <location evidence="1">Cytoplasm</location>
    </subcellularLocation>
    <subcellularLocation>
        <location evidence="2">Golgi apparatus</location>
    </subcellularLocation>
</comment>
<keyword evidence="5" id="KW-0963">Cytoplasm</keyword>
<feature type="compositionally biased region" description="Low complexity" evidence="8">
    <location>
        <begin position="104"/>
        <end position="122"/>
    </location>
</feature>
<feature type="region of interest" description="Disordered" evidence="8">
    <location>
        <begin position="43"/>
        <end position="79"/>
    </location>
</feature>
<dbReference type="InterPro" id="IPR007033">
    <property type="entry name" value="GORAB"/>
</dbReference>
<dbReference type="GO" id="GO:0005794">
    <property type="term" value="C:Golgi apparatus"/>
    <property type="evidence" value="ECO:0007669"/>
    <property type="project" value="UniProtKB-SubCell"/>
</dbReference>
<feature type="region of interest" description="Disordered" evidence="8">
    <location>
        <begin position="341"/>
        <end position="445"/>
    </location>
</feature>
<gene>
    <name evidence="9" type="ORF">LSH36_49g04001</name>
</gene>
<feature type="compositionally biased region" description="Basic and acidic residues" evidence="8">
    <location>
        <begin position="405"/>
        <end position="420"/>
    </location>
</feature>
<comment type="caution">
    <text evidence="9">The sequence shown here is derived from an EMBL/GenBank/DDBJ whole genome shotgun (WGS) entry which is preliminary data.</text>
</comment>
<evidence type="ECO:0000313" key="9">
    <source>
        <dbReference type="EMBL" id="KAK2165499.1"/>
    </source>
</evidence>
<evidence type="ECO:0000313" key="10">
    <source>
        <dbReference type="Proteomes" id="UP001208570"/>
    </source>
</evidence>
<feature type="compositionally biased region" description="Basic and acidic residues" evidence="8">
    <location>
        <begin position="363"/>
        <end position="372"/>
    </location>
</feature>
<keyword evidence="10" id="KW-1185">Reference proteome</keyword>
<evidence type="ECO:0000256" key="6">
    <source>
        <dbReference type="ARBA" id="ARBA00023034"/>
    </source>
</evidence>
<accession>A0AAD9K5X2</accession>
<dbReference type="GO" id="GO:1905515">
    <property type="term" value="P:non-motile cilium assembly"/>
    <property type="evidence" value="ECO:0007669"/>
    <property type="project" value="TreeGrafter"/>
</dbReference>
<reference evidence="9" key="1">
    <citation type="journal article" date="2023" name="Mol. Biol. Evol.">
        <title>Third-Generation Sequencing Reveals the Adaptive Role of the Epigenome in Three Deep-Sea Polychaetes.</title>
        <authorList>
            <person name="Perez M."/>
            <person name="Aroh O."/>
            <person name="Sun Y."/>
            <person name="Lan Y."/>
            <person name="Juniper S.K."/>
            <person name="Young C.R."/>
            <person name="Angers B."/>
            <person name="Qian P.Y."/>
        </authorList>
    </citation>
    <scope>NUCLEOTIDE SEQUENCE</scope>
    <source>
        <strain evidence="9">P08H-3</strain>
    </source>
</reference>
<comment type="similarity">
    <text evidence="3">Belongs to the GORAB family.</text>
</comment>
<keyword evidence="6" id="KW-0333">Golgi apparatus</keyword>
<evidence type="ECO:0000256" key="4">
    <source>
        <dbReference type="ARBA" id="ARBA00014130"/>
    </source>
</evidence>
<organism evidence="9 10">
    <name type="scientific">Paralvinella palmiformis</name>
    <dbReference type="NCBI Taxonomy" id="53620"/>
    <lineage>
        <taxon>Eukaryota</taxon>
        <taxon>Metazoa</taxon>
        <taxon>Spiralia</taxon>
        <taxon>Lophotrochozoa</taxon>
        <taxon>Annelida</taxon>
        <taxon>Polychaeta</taxon>
        <taxon>Sedentaria</taxon>
        <taxon>Canalipalpata</taxon>
        <taxon>Terebellida</taxon>
        <taxon>Terebelliformia</taxon>
        <taxon>Alvinellidae</taxon>
        <taxon>Paralvinella</taxon>
    </lineage>
</organism>
<evidence type="ECO:0000256" key="3">
    <source>
        <dbReference type="ARBA" id="ARBA00005599"/>
    </source>
</evidence>
<evidence type="ECO:0000256" key="1">
    <source>
        <dbReference type="ARBA" id="ARBA00004496"/>
    </source>
</evidence>
<protein>
    <recommendedName>
        <fullName evidence="4">RAB6-interacting golgin</fullName>
    </recommendedName>
</protein>
<evidence type="ECO:0000256" key="7">
    <source>
        <dbReference type="ARBA" id="ARBA00023054"/>
    </source>
</evidence>
<dbReference type="Proteomes" id="UP001208570">
    <property type="component" value="Unassembled WGS sequence"/>
</dbReference>
<dbReference type="PANTHER" id="PTHR21470:SF2">
    <property type="entry name" value="RAB6-INTERACTING GOLGIN"/>
    <property type="match status" value="1"/>
</dbReference>
<name>A0AAD9K5X2_9ANNE</name>
<feature type="region of interest" description="Disordered" evidence="8">
    <location>
        <begin position="92"/>
        <end position="162"/>
    </location>
</feature>
<evidence type="ECO:0000256" key="8">
    <source>
        <dbReference type="SAM" id="MobiDB-lite"/>
    </source>
</evidence>